<protein>
    <submittedName>
        <fullName evidence="3">WYL domain-containing protein</fullName>
    </submittedName>
</protein>
<reference evidence="3" key="1">
    <citation type="submission" date="2020-10" db="EMBL/GenBank/DDBJ databases">
        <authorList>
            <person name="Gilroy R."/>
        </authorList>
    </citation>
    <scope>NUCLEOTIDE SEQUENCE</scope>
    <source>
        <strain evidence="3">CHK176-6737</strain>
    </source>
</reference>
<dbReference type="PROSITE" id="PS52050">
    <property type="entry name" value="WYL"/>
    <property type="match status" value="1"/>
</dbReference>
<proteinExistence type="predicted"/>
<dbReference type="InterPro" id="IPR026881">
    <property type="entry name" value="WYL_dom"/>
</dbReference>
<dbReference type="EMBL" id="DVNM01000021">
    <property type="protein sequence ID" value="HIU69142.1"/>
    <property type="molecule type" value="Genomic_DNA"/>
</dbReference>
<dbReference type="InterPro" id="IPR036390">
    <property type="entry name" value="WH_DNA-bd_sf"/>
</dbReference>
<sequence length="329" mass="38183">MQPAKLKTLYILEFLKRYSDEEHPLSSRRLLELLAEKGVQAERKSIYSDMEALRQIGYDIVSVRTPKKGFFMASRTFEVPEVRLLIDAVQSAGFITPGKTRELTEKLEGLLSENQAKQMVSQVYCETAAKCENESIYIIIDCLDRSIQEKKKVQFTYKRRNIDRLNKKSYSEKIMRVSPYALLWKDDHYYLVCNNEKYDNLMNLRVDRIKRPQQLYETARPLAEVSEYKTAFDRADYASKMFNMFSGETKTITLRCTMDMREEIMDRFGSSVPLTALDINHFETHFDAAVSDGLVSWIMQFGADVQVTSPPEVREMVRKKAAAIAAQYE</sequence>
<comment type="caution">
    <text evidence="3">The sequence shown here is derived from an EMBL/GenBank/DDBJ whole genome shotgun (WGS) entry which is preliminary data.</text>
</comment>
<feature type="domain" description="WYL" evidence="1">
    <location>
        <begin position="143"/>
        <end position="212"/>
    </location>
</feature>
<reference evidence="3" key="2">
    <citation type="journal article" date="2021" name="PeerJ">
        <title>Extensive microbial diversity within the chicken gut microbiome revealed by metagenomics and culture.</title>
        <authorList>
            <person name="Gilroy R."/>
            <person name="Ravi A."/>
            <person name="Getino M."/>
            <person name="Pursley I."/>
            <person name="Horton D.L."/>
            <person name="Alikhan N.F."/>
            <person name="Baker D."/>
            <person name="Gharbi K."/>
            <person name="Hall N."/>
            <person name="Watson M."/>
            <person name="Adriaenssens E.M."/>
            <person name="Foster-Nyarko E."/>
            <person name="Jarju S."/>
            <person name="Secka A."/>
            <person name="Antonio M."/>
            <person name="Oren A."/>
            <person name="Chaudhuri R.R."/>
            <person name="La Ragione R."/>
            <person name="Hildebrand F."/>
            <person name="Pallen M.J."/>
        </authorList>
    </citation>
    <scope>NUCLEOTIDE SEQUENCE</scope>
    <source>
        <strain evidence="3">CHK176-6737</strain>
    </source>
</reference>
<accession>A0A9D1MUB2</accession>
<dbReference type="Pfam" id="PF25583">
    <property type="entry name" value="WCX"/>
    <property type="match status" value="1"/>
</dbReference>
<dbReference type="Proteomes" id="UP000824125">
    <property type="component" value="Unassembled WGS sequence"/>
</dbReference>
<dbReference type="Pfam" id="PF13280">
    <property type="entry name" value="WYL"/>
    <property type="match status" value="1"/>
</dbReference>
<organism evidence="3 4">
    <name type="scientific">Candidatus Scybalenecus merdavium</name>
    <dbReference type="NCBI Taxonomy" id="2840939"/>
    <lineage>
        <taxon>Bacteria</taxon>
        <taxon>Bacillati</taxon>
        <taxon>Bacillota</taxon>
        <taxon>Clostridia</taxon>
        <taxon>Eubacteriales</taxon>
        <taxon>Oscillospiraceae</taxon>
        <taxon>Oscillospiraceae incertae sedis</taxon>
        <taxon>Candidatus Scybalenecus</taxon>
    </lineage>
</organism>
<dbReference type="PANTHER" id="PTHR34580:SF3">
    <property type="entry name" value="PROTEIN PAFB"/>
    <property type="match status" value="1"/>
</dbReference>
<dbReference type="SUPFAM" id="SSF46785">
    <property type="entry name" value="Winged helix' DNA-binding domain"/>
    <property type="match status" value="1"/>
</dbReference>
<feature type="domain" description="WCX" evidence="2">
    <location>
        <begin position="251"/>
        <end position="325"/>
    </location>
</feature>
<evidence type="ECO:0000313" key="3">
    <source>
        <dbReference type="EMBL" id="HIU69142.1"/>
    </source>
</evidence>
<evidence type="ECO:0000259" key="2">
    <source>
        <dbReference type="Pfam" id="PF25583"/>
    </source>
</evidence>
<dbReference type="InterPro" id="IPR057727">
    <property type="entry name" value="WCX_dom"/>
</dbReference>
<dbReference type="InterPro" id="IPR051534">
    <property type="entry name" value="CBASS_pafABC_assoc_protein"/>
</dbReference>
<name>A0A9D1MUB2_9FIRM</name>
<dbReference type="AlphaFoldDB" id="A0A9D1MUB2"/>
<gene>
    <name evidence="3" type="ORF">IAD23_04215</name>
</gene>
<dbReference type="PANTHER" id="PTHR34580">
    <property type="match status" value="1"/>
</dbReference>
<evidence type="ECO:0000259" key="1">
    <source>
        <dbReference type="Pfam" id="PF13280"/>
    </source>
</evidence>
<evidence type="ECO:0000313" key="4">
    <source>
        <dbReference type="Proteomes" id="UP000824125"/>
    </source>
</evidence>